<evidence type="ECO:0000313" key="4">
    <source>
        <dbReference type="EMBL" id="KAK3093443.1"/>
    </source>
</evidence>
<keyword evidence="1" id="KW-0175">Coiled coil</keyword>
<protein>
    <submittedName>
        <fullName evidence="4">Uncharacterized protein</fullName>
    </submittedName>
</protein>
<gene>
    <name evidence="4" type="ORF">FSP39_015775</name>
</gene>
<reference evidence="4" key="1">
    <citation type="submission" date="2019-08" db="EMBL/GenBank/DDBJ databases">
        <title>The improved chromosome-level genome for the pearl oyster Pinctada fucata martensii using PacBio sequencing and Hi-C.</title>
        <authorList>
            <person name="Zheng Z."/>
        </authorList>
    </citation>
    <scope>NUCLEOTIDE SEQUENCE</scope>
    <source>
        <strain evidence="4">ZZ-2019</strain>
        <tissue evidence="4">Adductor muscle</tissue>
    </source>
</reference>
<dbReference type="AlphaFoldDB" id="A0AA89BWK6"/>
<dbReference type="EMBL" id="VSWD01000009">
    <property type="protein sequence ID" value="KAK3093443.1"/>
    <property type="molecule type" value="Genomic_DNA"/>
</dbReference>
<keyword evidence="5" id="KW-1185">Reference proteome</keyword>
<evidence type="ECO:0000256" key="2">
    <source>
        <dbReference type="SAM" id="MobiDB-lite"/>
    </source>
</evidence>
<sequence>MYSKMDRKEQTAAPDKAREIAIADYLNPVPQGRASPVGEESEVKYGHISPKGQKMTVRTTRFDSGVADLDHVATEIPLQQSPTGKGQRPHSLAKTYDYADYGAHQYEELPQTRLNNNHQKQMSPDSVDSHSSNGTTVTSGVHSEGEEMGDNSQNSEQRKRYNPLYDTMINSSPTIYNKVNEVAKTRADNHQRRQMNCLRLFIVLLVILSCTSLVLCVVLVLAKSQSDSDIETLKTELSQLKSKFTSMDEKMSQLERIVAGNKSFEYIVDLDKKLDIFESQTNRDVNQLVQTVSNMSVIAMNNKDRIETVYNNITQHISNVNGYVQEQMVNISKMPGPQGPQGVGNLSACYMKMYSAQGHESSPQTSTALFPTDAELQTKVVMFAVCSVEDSEYHNLHFEQVTINKIKYKCVCSGSSTASDGTRNCKLHLWMCPRES</sequence>
<evidence type="ECO:0000256" key="3">
    <source>
        <dbReference type="SAM" id="Phobius"/>
    </source>
</evidence>
<comment type="caution">
    <text evidence="4">The sequence shown here is derived from an EMBL/GenBank/DDBJ whole genome shotgun (WGS) entry which is preliminary data.</text>
</comment>
<dbReference type="Proteomes" id="UP001186944">
    <property type="component" value="Unassembled WGS sequence"/>
</dbReference>
<feature type="coiled-coil region" evidence="1">
    <location>
        <begin position="223"/>
        <end position="257"/>
    </location>
</feature>
<accession>A0AA89BWK6</accession>
<evidence type="ECO:0000313" key="5">
    <source>
        <dbReference type="Proteomes" id="UP001186944"/>
    </source>
</evidence>
<keyword evidence="3" id="KW-1133">Transmembrane helix</keyword>
<name>A0AA89BWK6_PINIB</name>
<organism evidence="4 5">
    <name type="scientific">Pinctada imbricata</name>
    <name type="common">Atlantic pearl-oyster</name>
    <name type="synonym">Pinctada martensii</name>
    <dbReference type="NCBI Taxonomy" id="66713"/>
    <lineage>
        <taxon>Eukaryota</taxon>
        <taxon>Metazoa</taxon>
        <taxon>Spiralia</taxon>
        <taxon>Lophotrochozoa</taxon>
        <taxon>Mollusca</taxon>
        <taxon>Bivalvia</taxon>
        <taxon>Autobranchia</taxon>
        <taxon>Pteriomorphia</taxon>
        <taxon>Pterioida</taxon>
        <taxon>Pterioidea</taxon>
        <taxon>Pteriidae</taxon>
        <taxon>Pinctada</taxon>
    </lineage>
</organism>
<keyword evidence="3" id="KW-0812">Transmembrane</keyword>
<feature type="compositionally biased region" description="Polar residues" evidence="2">
    <location>
        <begin position="116"/>
        <end position="141"/>
    </location>
</feature>
<evidence type="ECO:0000256" key="1">
    <source>
        <dbReference type="SAM" id="Coils"/>
    </source>
</evidence>
<keyword evidence="3" id="KW-0472">Membrane</keyword>
<feature type="transmembrane region" description="Helical" evidence="3">
    <location>
        <begin position="200"/>
        <end position="222"/>
    </location>
</feature>
<feature type="region of interest" description="Disordered" evidence="2">
    <location>
        <begin position="116"/>
        <end position="158"/>
    </location>
</feature>
<proteinExistence type="predicted"/>